<dbReference type="PANTHER" id="PTHR43968:SF6">
    <property type="entry name" value="GLUTATHIONE S-TRANSFERASE OMEGA"/>
    <property type="match status" value="1"/>
</dbReference>
<dbReference type="SUPFAM" id="SSF47616">
    <property type="entry name" value="GST C-terminal domain-like"/>
    <property type="match status" value="1"/>
</dbReference>
<organism evidence="2 3">
    <name type="scientific">Thiorhodococcus minor</name>
    <dbReference type="NCBI Taxonomy" id="57489"/>
    <lineage>
        <taxon>Bacteria</taxon>
        <taxon>Pseudomonadati</taxon>
        <taxon>Pseudomonadota</taxon>
        <taxon>Gammaproteobacteria</taxon>
        <taxon>Chromatiales</taxon>
        <taxon>Chromatiaceae</taxon>
        <taxon>Thiorhodococcus</taxon>
    </lineage>
</organism>
<dbReference type="Proteomes" id="UP000483379">
    <property type="component" value="Unassembled WGS sequence"/>
</dbReference>
<feature type="domain" description="GST N-terminal" evidence="1">
    <location>
        <begin position="1"/>
        <end position="80"/>
    </location>
</feature>
<evidence type="ECO:0000313" key="3">
    <source>
        <dbReference type="Proteomes" id="UP000483379"/>
    </source>
</evidence>
<dbReference type="RefSeq" id="WP_164454155.1">
    <property type="nucleotide sequence ID" value="NZ_JAAIJQ010000059.1"/>
</dbReference>
<keyword evidence="3" id="KW-1185">Reference proteome</keyword>
<dbReference type="GO" id="GO:0016740">
    <property type="term" value="F:transferase activity"/>
    <property type="evidence" value="ECO:0007669"/>
    <property type="project" value="UniProtKB-KW"/>
</dbReference>
<dbReference type="AlphaFoldDB" id="A0A6M0K1P6"/>
<dbReference type="InterPro" id="IPR004045">
    <property type="entry name" value="Glutathione_S-Trfase_N"/>
</dbReference>
<comment type="caution">
    <text evidence="2">The sequence shown here is derived from an EMBL/GenBank/DDBJ whole genome shotgun (WGS) entry which is preliminary data.</text>
</comment>
<dbReference type="SUPFAM" id="SSF52833">
    <property type="entry name" value="Thioredoxin-like"/>
    <property type="match status" value="1"/>
</dbReference>
<protein>
    <submittedName>
        <fullName evidence="2">Glutathione S-transferase</fullName>
    </submittedName>
</protein>
<gene>
    <name evidence="2" type="ORF">G3446_17650</name>
</gene>
<keyword evidence="2" id="KW-0808">Transferase</keyword>
<dbReference type="Pfam" id="PF13409">
    <property type="entry name" value="GST_N_2"/>
    <property type="match status" value="1"/>
</dbReference>
<dbReference type="GO" id="GO:0005737">
    <property type="term" value="C:cytoplasm"/>
    <property type="evidence" value="ECO:0007669"/>
    <property type="project" value="TreeGrafter"/>
</dbReference>
<dbReference type="Gene3D" id="3.40.30.10">
    <property type="entry name" value="Glutaredoxin"/>
    <property type="match status" value="1"/>
</dbReference>
<reference evidence="2 3" key="1">
    <citation type="submission" date="2020-02" db="EMBL/GenBank/DDBJ databases">
        <title>Genome sequences of Thiorhodococcus mannitoliphagus and Thiorhodococcus minor, purple sulfur photosynthetic bacteria in the gammaproteobacterial family, Chromatiaceae.</title>
        <authorList>
            <person name="Aviles F.A."/>
            <person name="Meyer T.E."/>
            <person name="Kyndt J.A."/>
        </authorList>
    </citation>
    <scope>NUCLEOTIDE SEQUENCE [LARGE SCALE GENOMIC DNA]</scope>
    <source>
        <strain evidence="2 3">DSM 11518</strain>
    </source>
</reference>
<dbReference type="CDD" id="cd03205">
    <property type="entry name" value="GST_C_6"/>
    <property type="match status" value="1"/>
</dbReference>
<proteinExistence type="predicted"/>
<dbReference type="CDD" id="cd03049">
    <property type="entry name" value="GST_N_3"/>
    <property type="match status" value="1"/>
</dbReference>
<accession>A0A6M0K1P6</accession>
<evidence type="ECO:0000259" key="1">
    <source>
        <dbReference type="PROSITE" id="PS50404"/>
    </source>
</evidence>
<dbReference type="PROSITE" id="PS50404">
    <property type="entry name" value="GST_NTER"/>
    <property type="match status" value="1"/>
</dbReference>
<dbReference type="PANTHER" id="PTHR43968">
    <property type="match status" value="1"/>
</dbReference>
<sequence length="201" mass="22454">MLLRHSHASPYSRKITVLLHETGLIDDVRLEDADGWDEPDALVRENPLSTVPTLTLHDGRALFDSAVICEYLDRQHAGRAMIPKTGELHCQVLLDQALADGIMGCAELIAMEREKRPEALRWDEWVALKQRAIERSLDRLEQNTEALTDRVDLGTISVAVALGYLDSRNLVGDWRGSRPALASWFAEYSQRPSMTATAPPA</sequence>
<dbReference type="Gene3D" id="1.20.1050.10">
    <property type="match status" value="1"/>
</dbReference>
<dbReference type="InterPro" id="IPR036282">
    <property type="entry name" value="Glutathione-S-Trfase_C_sf"/>
</dbReference>
<dbReference type="EMBL" id="JAAIJQ010000059">
    <property type="protein sequence ID" value="NEV63692.1"/>
    <property type="molecule type" value="Genomic_DNA"/>
</dbReference>
<name>A0A6M0K1P6_9GAMM</name>
<evidence type="ECO:0000313" key="2">
    <source>
        <dbReference type="EMBL" id="NEV63692.1"/>
    </source>
</evidence>
<dbReference type="InterPro" id="IPR050983">
    <property type="entry name" value="GST_Omega/HSP26"/>
</dbReference>
<dbReference type="InterPro" id="IPR036249">
    <property type="entry name" value="Thioredoxin-like_sf"/>
</dbReference>